<dbReference type="EMBL" id="MK231135">
    <property type="protein sequence ID" value="QFV17179.1"/>
    <property type="molecule type" value="Genomic_DNA"/>
</dbReference>
<comment type="function">
    <text evidence="13">Controls the interaction of photosystem II (PSII) cores with the light-harvesting antenna, regulates electron flow through the 2 photosystem reaction centers. PSII is a light-driven water plastoquinone oxidoreductase, using light energy to abstract electrons from H(2)O, generating a proton gradient subsequently used for ATP formation.</text>
</comment>
<comment type="subcellular location">
    <subcellularLocation>
        <location evidence="1">Membrane</location>
        <topology evidence="1">Multi-pass membrane protein</topology>
    </subcellularLocation>
    <subcellularLocation>
        <location evidence="12">Plastid</location>
        <location evidence="12">Chloroplast thylakoid membrane</location>
        <topology evidence="12">Multi-pass membrane protein</topology>
    </subcellularLocation>
</comment>
<comment type="similarity">
    <text evidence="2 12 13">Belongs to the PsbZ family.</text>
</comment>
<dbReference type="HAMAP" id="MF_00644">
    <property type="entry name" value="PSII_PsbZ"/>
    <property type="match status" value="1"/>
</dbReference>
<evidence type="ECO:0000256" key="7">
    <source>
        <dbReference type="ARBA" id="ARBA00022989"/>
    </source>
</evidence>
<dbReference type="SUPFAM" id="SSF161055">
    <property type="entry name" value="PsbZ-like"/>
    <property type="match status" value="1"/>
</dbReference>
<keyword evidence="10 12" id="KW-0604">Photosystem II</keyword>
<dbReference type="GO" id="GO:0009535">
    <property type="term" value="C:chloroplast thylakoid membrane"/>
    <property type="evidence" value="ECO:0007669"/>
    <property type="project" value="UniProtKB-SubCell"/>
</dbReference>
<dbReference type="Gene3D" id="1.10.287.740">
    <property type="entry name" value="Photosystem II PsbZ, reaction centre"/>
    <property type="match status" value="1"/>
</dbReference>
<protein>
    <recommendedName>
        <fullName evidence="3 12">Photosystem II reaction center protein Z</fullName>
        <shortName evidence="12">PSII-Z</shortName>
    </recommendedName>
</protein>
<dbReference type="NCBIfam" id="TIGR03043">
    <property type="entry name" value="PS_II_psbZ"/>
    <property type="match status" value="1"/>
</dbReference>
<dbReference type="GO" id="GO:0042549">
    <property type="term" value="P:photosystem II stabilization"/>
    <property type="evidence" value="ECO:0007669"/>
    <property type="project" value="InterPro"/>
</dbReference>
<name>A0A5P9RU54_CYAME</name>
<dbReference type="AlphaFoldDB" id="A0A5P9RU54"/>
<keyword evidence="15" id="KW-0934">Plastid</keyword>
<comment type="function">
    <text evidence="12">May control the interaction of photosystem II (PSII) cores with the light-harvesting antenna, regulates electron flow through the 2 photosystem reaction centers. PSII is a light-driven water plastoquinone oxidoreductase, using light energy to abstract electrons from H(2)O, generating a proton gradient subsequently used for ATP formation.</text>
</comment>
<dbReference type="InterPro" id="IPR002644">
    <property type="entry name" value="PSII_PsbZ"/>
</dbReference>
<feature type="transmembrane region" description="Helical" evidence="14">
    <location>
        <begin position="39"/>
        <end position="61"/>
    </location>
</feature>
<evidence type="ECO:0000256" key="10">
    <source>
        <dbReference type="ARBA" id="ARBA00023276"/>
    </source>
</evidence>
<reference evidence="16" key="2">
    <citation type="submission" date="2018-11" db="EMBL/GenBank/DDBJ databases">
        <title>Complete Plastid Genome of Cyanidioschyzon merolae Isolate 5578.</title>
        <authorList>
            <person name="Bi G."/>
        </authorList>
    </citation>
    <scope>NUCLEOTIDE SEQUENCE</scope>
</reference>
<keyword evidence="5 12" id="KW-0602">Photosynthesis</keyword>
<evidence type="ECO:0000313" key="15">
    <source>
        <dbReference type="EMBL" id="QFV17003.1"/>
    </source>
</evidence>
<dbReference type="GO" id="GO:0009539">
    <property type="term" value="C:photosystem II reaction center"/>
    <property type="evidence" value="ECO:0007669"/>
    <property type="project" value="InterPro"/>
</dbReference>
<evidence type="ECO:0000256" key="8">
    <source>
        <dbReference type="ARBA" id="ARBA00023078"/>
    </source>
</evidence>
<evidence type="ECO:0000256" key="1">
    <source>
        <dbReference type="ARBA" id="ARBA00004141"/>
    </source>
</evidence>
<organism evidence="15">
    <name type="scientific">Cyanidioschyzon merolae</name>
    <name type="common">Red alga</name>
    <dbReference type="NCBI Taxonomy" id="45157"/>
    <lineage>
        <taxon>Eukaryota</taxon>
        <taxon>Rhodophyta</taxon>
        <taxon>Bangiophyceae</taxon>
        <taxon>Cyanidiales</taxon>
        <taxon>Cyanidiaceae</taxon>
        <taxon>Cyanidioschyzon</taxon>
    </lineage>
</organism>
<comment type="subunit">
    <text evidence="11 12">PSII is composed of 1 copy each of membrane proteins PsbA, PsbB, PsbC, PsbD, PsbE, PsbF, PsbH, PsbI, PsbJ, PsbK, PsbL, PsbM, PsbT, PsbY, PsbZ, Psb30/Ycf12, at least 3 peripheral proteins of the oxygen-evolving complex and a large number of cofactors. It forms dimeric complexes.</text>
</comment>
<dbReference type="InterPro" id="IPR036512">
    <property type="entry name" value="PSII_PsbZ_sf"/>
</dbReference>
<keyword evidence="6 12" id="KW-0812">Transmembrane</keyword>
<evidence type="ECO:0000256" key="6">
    <source>
        <dbReference type="ARBA" id="ARBA00022692"/>
    </source>
</evidence>
<keyword evidence="4 12" id="KW-0674">Reaction center</keyword>
<dbReference type="SMR" id="A0A5P9RU54"/>
<evidence type="ECO:0000256" key="14">
    <source>
        <dbReference type="SAM" id="Phobius"/>
    </source>
</evidence>
<evidence type="ECO:0000256" key="4">
    <source>
        <dbReference type="ARBA" id="ARBA00022469"/>
    </source>
</evidence>
<dbReference type="EMBL" id="MK231134">
    <property type="protein sequence ID" value="QFV17003.1"/>
    <property type="molecule type" value="Genomic_DNA"/>
</dbReference>
<evidence type="ECO:0000256" key="9">
    <source>
        <dbReference type="ARBA" id="ARBA00023136"/>
    </source>
</evidence>
<dbReference type="GO" id="GO:0015979">
    <property type="term" value="P:photosynthesis"/>
    <property type="evidence" value="ECO:0007669"/>
    <property type="project" value="UniProtKB-UniRule"/>
</dbReference>
<proteinExistence type="inferred from homology"/>
<evidence type="ECO:0000256" key="12">
    <source>
        <dbReference type="HAMAP-Rule" id="MF_00644"/>
    </source>
</evidence>
<geneLocation type="chloroplast" evidence="15"/>
<gene>
    <name evidence="12 15" type="primary">psbZ</name>
</gene>
<evidence type="ECO:0000256" key="13">
    <source>
        <dbReference type="RuleBase" id="RU003472"/>
    </source>
</evidence>
<keyword evidence="8 12" id="KW-0793">Thylakoid</keyword>
<evidence type="ECO:0000256" key="11">
    <source>
        <dbReference type="ARBA" id="ARBA00038734"/>
    </source>
</evidence>
<dbReference type="Pfam" id="PF01737">
    <property type="entry name" value="Ycf9"/>
    <property type="match status" value="1"/>
</dbReference>
<evidence type="ECO:0000256" key="2">
    <source>
        <dbReference type="ARBA" id="ARBA00008367"/>
    </source>
</evidence>
<keyword evidence="7 12" id="KW-1133">Transmembrane helix</keyword>
<accession>A0A5P9RU54</accession>
<evidence type="ECO:0000256" key="3">
    <source>
        <dbReference type="ARBA" id="ARBA00021665"/>
    </source>
</evidence>
<reference evidence="15" key="1">
    <citation type="submission" date="2018-11" db="EMBL/GenBank/DDBJ databases">
        <title>Complete Plastid Genome of Cyanidioschyzon merolae Isolate 5508.</title>
        <authorList>
            <person name="Bi G."/>
        </authorList>
    </citation>
    <scope>NUCLEOTIDE SEQUENCE</scope>
    <source>
        <strain evidence="15">5508</strain>
    </source>
</reference>
<sequence>MSIILQILVVALIVYSFVLIVAVPITLSTASGWSKSKSSIVTASIGWVGMVLLTGVLNSFVS</sequence>
<evidence type="ECO:0000256" key="5">
    <source>
        <dbReference type="ARBA" id="ARBA00022531"/>
    </source>
</evidence>
<feature type="transmembrane region" description="Helical" evidence="14">
    <location>
        <begin position="7"/>
        <end position="27"/>
    </location>
</feature>
<keyword evidence="9 12" id="KW-0472">Membrane</keyword>
<dbReference type="PANTHER" id="PTHR34971:SF2">
    <property type="entry name" value="PHOTOSYSTEM II REACTION CENTER PROTEIN Z"/>
    <property type="match status" value="1"/>
</dbReference>
<evidence type="ECO:0000313" key="16">
    <source>
        <dbReference type="EMBL" id="QFV17179.1"/>
    </source>
</evidence>
<keyword evidence="15" id="KW-0150">Chloroplast</keyword>
<dbReference type="OMA" id="MSIVFQI"/>
<dbReference type="PANTHER" id="PTHR34971">
    <property type="entry name" value="PHOTOSYSTEM II REACTION CENTER PROTEIN Z"/>
    <property type="match status" value="1"/>
</dbReference>